<protein>
    <submittedName>
        <fullName evidence="2">Uncharacterized protein</fullName>
    </submittedName>
</protein>
<proteinExistence type="predicted"/>
<evidence type="ECO:0000256" key="1">
    <source>
        <dbReference type="SAM" id="MobiDB-lite"/>
    </source>
</evidence>
<organism evidence="2 3">
    <name type="scientific">Pleurodeles waltl</name>
    <name type="common">Iberian ribbed newt</name>
    <dbReference type="NCBI Taxonomy" id="8319"/>
    <lineage>
        <taxon>Eukaryota</taxon>
        <taxon>Metazoa</taxon>
        <taxon>Chordata</taxon>
        <taxon>Craniata</taxon>
        <taxon>Vertebrata</taxon>
        <taxon>Euteleostomi</taxon>
        <taxon>Amphibia</taxon>
        <taxon>Batrachia</taxon>
        <taxon>Caudata</taxon>
        <taxon>Salamandroidea</taxon>
        <taxon>Salamandridae</taxon>
        <taxon>Pleurodelinae</taxon>
        <taxon>Pleurodeles</taxon>
    </lineage>
</organism>
<dbReference type="Gene3D" id="3.30.250.20">
    <property type="entry name" value="L1 transposable element, C-terminal domain"/>
    <property type="match status" value="1"/>
</dbReference>
<dbReference type="EMBL" id="JANPWB010000012">
    <property type="protein sequence ID" value="KAJ1117348.1"/>
    <property type="molecule type" value="Genomic_DNA"/>
</dbReference>
<comment type="caution">
    <text evidence="2">The sequence shown here is derived from an EMBL/GenBank/DDBJ whole genome shotgun (WGS) entry which is preliminary data.</text>
</comment>
<dbReference type="InterPro" id="IPR042566">
    <property type="entry name" value="L1_C"/>
</dbReference>
<dbReference type="AlphaFoldDB" id="A0AAV7NSL2"/>
<reference evidence="2" key="1">
    <citation type="journal article" date="2022" name="bioRxiv">
        <title>Sequencing and chromosome-scale assembly of the giantPleurodeles waltlgenome.</title>
        <authorList>
            <person name="Brown T."/>
            <person name="Elewa A."/>
            <person name="Iarovenko S."/>
            <person name="Subramanian E."/>
            <person name="Araus A.J."/>
            <person name="Petzold A."/>
            <person name="Susuki M."/>
            <person name="Suzuki K.-i.T."/>
            <person name="Hayashi T."/>
            <person name="Toyoda A."/>
            <person name="Oliveira C."/>
            <person name="Osipova E."/>
            <person name="Leigh N.D."/>
            <person name="Simon A."/>
            <person name="Yun M.H."/>
        </authorList>
    </citation>
    <scope>NUCLEOTIDE SEQUENCE</scope>
    <source>
        <strain evidence="2">20211129_DDA</strain>
        <tissue evidence="2">Liver</tissue>
    </source>
</reference>
<feature type="region of interest" description="Disordered" evidence="1">
    <location>
        <begin position="85"/>
        <end position="109"/>
    </location>
</feature>
<dbReference type="Proteomes" id="UP001066276">
    <property type="component" value="Chromosome 8"/>
</dbReference>
<evidence type="ECO:0000313" key="2">
    <source>
        <dbReference type="EMBL" id="KAJ1117348.1"/>
    </source>
</evidence>
<name>A0AAV7NSL2_PLEWA</name>
<keyword evidence="3" id="KW-1185">Reference proteome</keyword>
<gene>
    <name evidence="2" type="ORF">NDU88_005548</name>
</gene>
<accession>A0AAV7NSL2</accession>
<evidence type="ECO:0000313" key="3">
    <source>
        <dbReference type="Proteomes" id="UP001066276"/>
    </source>
</evidence>
<sequence length="109" mass="12607">MIRVTADVSKETSERKKAFLALRPRLRQLEIKFGPFEPARMWITKNNVSKDFHDTEDVHLFHDSLQTRPVDTATLLQPQSLSLVTMTQSSQEPAPKRPERYASDFPPQE</sequence>